<dbReference type="AlphaFoldDB" id="A0A9D4Y825"/>
<reference evidence="5 6" key="1">
    <citation type="journal article" date="2022" name="Nat. Genet.">
        <title>Improved pea reference genome and pan-genome highlight genomic features and evolutionary characteristics.</title>
        <authorList>
            <person name="Yang T."/>
            <person name="Liu R."/>
            <person name="Luo Y."/>
            <person name="Hu S."/>
            <person name="Wang D."/>
            <person name="Wang C."/>
            <person name="Pandey M.K."/>
            <person name="Ge S."/>
            <person name="Xu Q."/>
            <person name="Li N."/>
            <person name="Li G."/>
            <person name="Huang Y."/>
            <person name="Saxena R.K."/>
            <person name="Ji Y."/>
            <person name="Li M."/>
            <person name="Yan X."/>
            <person name="He Y."/>
            <person name="Liu Y."/>
            <person name="Wang X."/>
            <person name="Xiang C."/>
            <person name="Varshney R.K."/>
            <person name="Ding H."/>
            <person name="Gao S."/>
            <person name="Zong X."/>
        </authorList>
    </citation>
    <scope>NUCLEOTIDE SEQUENCE [LARGE SCALE GENOMIC DNA]</scope>
    <source>
        <strain evidence="5 6">cv. Zhongwan 6</strain>
    </source>
</reference>
<evidence type="ECO:0000313" key="6">
    <source>
        <dbReference type="Proteomes" id="UP001058974"/>
    </source>
</evidence>
<organism evidence="5 6">
    <name type="scientific">Pisum sativum</name>
    <name type="common">Garden pea</name>
    <name type="synonym">Lathyrus oleraceus</name>
    <dbReference type="NCBI Taxonomy" id="3888"/>
    <lineage>
        <taxon>Eukaryota</taxon>
        <taxon>Viridiplantae</taxon>
        <taxon>Streptophyta</taxon>
        <taxon>Embryophyta</taxon>
        <taxon>Tracheophyta</taxon>
        <taxon>Spermatophyta</taxon>
        <taxon>Magnoliopsida</taxon>
        <taxon>eudicotyledons</taxon>
        <taxon>Gunneridae</taxon>
        <taxon>Pentapetalae</taxon>
        <taxon>rosids</taxon>
        <taxon>fabids</taxon>
        <taxon>Fabales</taxon>
        <taxon>Fabaceae</taxon>
        <taxon>Papilionoideae</taxon>
        <taxon>50 kb inversion clade</taxon>
        <taxon>NPAAA clade</taxon>
        <taxon>Hologalegina</taxon>
        <taxon>IRL clade</taxon>
        <taxon>Fabeae</taxon>
        <taxon>Lathyrus</taxon>
    </lineage>
</organism>
<comment type="caution">
    <text evidence="5">The sequence shown here is derived from an EMBL/GenBank/DDBJ whole genome shotgun (WGS) entry which is preliminary data.</text>
</comment>
<dbReference type="EMBL" id="JAMSHJ010000003">
    <property type="protein sequence ID" value="KAI5432255.1"/>
    <property type="molecule type" value="Genomic_DNA"/>
</dbReference>
<dbReference type="Pfam" id="PF02902">
    <property type="entry name" value="Peptidase_C48"/>
    <property type="match status" value="1"/>
</dbReference>
<keyword evidence="3" id="KW-0378">Hydrolase</keyword>
<dbReference type="SUPFAM" id="SSF54001">
    <property type="entry name" value="Cysteine proteinases"/>
    <property type="match status" value="1"/>
</dbReference>
<dbReference type="Pfam" id="PF26133">
    <property type="entry name" value="DUF8039"/>
    <property type="match status" value="1"/>
</dbReference>
<gene>
    <name evidence="5" type="ORF">KIW84_036124</name>
</gene>
<evidence type="ECO:0000256" key="1">
    <source>
        <dbReference type="ARBA" id="ARBA00005234"/>
    </source>
</evidence>
<dbReference type="GO" id="GO:0008234">
    <property type="term" value="F:cysteine-type peptidase activity"/>
    <property type="evidence" value="ECO:0007669"/>
    <property type="project" value="InterPro"/>
</dbReference>
<dbReference type="InterPro" id="IPR003653">
    <property type="entry name" value="Peptidase_C48_C"/>
</dbReference>
<dbReference type="Gramene" id="Psat03G0612400-T1">
    <property type="protein sequence ID" value="KAI5432255.1"/>
    <property type="gene ID" value="KIW84_036124"/>
</dbReference>
<accession>A0A9D4Y825</accession>
<name>A0A9D4Y825_PEA</name>
<evidence type="ECO:0000256" key="3">
    <source>
        <dbReference type="ARBA" id="ARBA00022801"/>
    </source>
</evidence>
<evidence type="ECO:0000313" key="5">
    <source>
        <dbReference type="EMBL" id="KAI5432255.1"/>
    </source>
</evidence>
<evidence type="ECO:0000256" key="2">
    <source>
        <dbReference type="ARBA" id="ARBA00022670"/>
    </source>
</evidence>
<proteinExistence type="inferred from homology"/>
<sequence>METLAELRAQVLQLQNENARYREERCASEAKDTSDRASINCQPKFPEGISPCQLYLSSPTYRIVGKGKVHNTSGELLHHNPLPVGYMKVSVDLVLDTNALLPLPDVVSETTLMRDAVGSFVGWPSDLIFPDAETPTRPTHKVGKGISRRIESVASQKEVPGRKLKSAAKDIPTTSGTKSQIMMRLEKMVDESDIMHGAIRSIDFDEGVFGAAHFEIIAKEDMQQLFEHDELGIAVIHTYIWYMYVTLMRGTELCNRFNFIAPSRINATLITKNPTSVKNDLVDRFMAAGDNTTPSLYFLPFNSGNGGHWVLVAMDLSRLIVYYLDSLSGDWSKYPSMKKTVDTAIIKFRSKKNYRNRKDITWVRVQCPQQNNSVDCGFFVLRFMRDIIALNRIDIPKMYFEEYKSYSRAHLDEMKDELCQFIVDQRII</sequence>
<dbReference type="GO" id="GO:0006508">
    <property type="term" value="P:proteolysis"/>
    <property type="evidence" value="ECO:0007669"/>
    <property type="project" value="UniProtKB-KW"/>
</dbReference>
<dbReference type="InterPro" id="IPR058352">
    <property type="entry name" value="DUF8039"/>
</dbReference>
<keyword evidence="2" id="KW-0645">Protease</keyword>
<dbReference type="Proteomes" id="UP001058974">
    <property type="component" value="Chromosome 3"/>
</dbReference>
<dbReference type="PROSITE" id="PS50600">
    <property type="entry name" value="ULP_PROTEASE"/>
    <property type="match status" value="1"/>
</dbReference>
<dbReference type="PANTHER" id="PTHR33018:SF31">
    <property type="entry name" value="TRANSPOSASE, PTTA_EN_SPM, PLANT"/>
    <property type="match status" value="1"/>
</dbReference>
<feature type="domain" description="Ubiquitin-like protease family profile" evidence="4">
    <location>
        <begin position="215"/>
        <end position="387"/>
    </location>
</feature>
<comment type="similarity">
    <text evidence="1">Belongs to the peptidase C48 family.</text>
</comment>
<dbReference type="InterPro" id="IPR038765">
    <property type="entry name" value="Papain-like_cys_pep_sf"/>
</dbReference>
<keyword evidence="6" id="KW-1185">Reference proteome</keyword>
<evidence type="ECO:0000259" key="4">
    <source>
        <dbReference type="PROSITE" id="PS50600"/>
    </source>
</evidence>
<dbReference type="PANTHER" id="PTHR33018">
    <property type="entry name" value="OS10G0338966 PROTEIN-RELATED"/>
    <property type="match status" value="1"/>
</dbReference>
<dbReference type="Gene3D" id="3.40.395.10">
    <property type="entry name" value="Adenoviral Proteinase, Chain A"/>
    <property type="match status" value="1"/>
</dbReference>
<protein>
    <recommendedName>
        <fullName evidence="4">Ubiquitin-like protease family profile domain-containing protein</fullName>
    </recommendedName>
</protein>